<evidence type="ECO:0000313" key="2">
    <source>
        <dbReference type="EMBL" id="KNZ49343.1"/>
    </source>
</evidence>
<comment type="caution">
    <text evidence="2">The sequence shown here is derived from an EMBL/GenBank/DDBJ whole genome shotgun (WGS) entry which is preliminary data.</text>
</comment>
<sequence length="374" mass="41892">MLRFQVKILRRGSNLMIYCYSPLARINRQLSKSTTCDCKQNQKTREIIPLKDTIFVEARQADIRETKRKTVTGEWKQDELKMSRGFNVKCQRFQRGELMTESEGKQGIERSREEPGELMCRCCHKLQEHATATHIEFQLHIKILTMEDTGIKILAVNPWELCKSNHSPVSSPESEHPPGTMDVLNACLDKMMCMLAKERAQKLATEENLHLNATVGQQNQNPTPTPPQIAPAPPPTSSPNSMVLAKPQPFNGTRGAAAESFQSGFCRLIYDGLRGNLISTISDEVSLTTISNTVLKSLKSLCQTGTVLAYMQEFNSHARTVGCDNAPLMSLYQHGLKEKIQLTVVMRNIQFTSLRTIQAMALKAGQTIEGIRDG</sequence>
<dbReference type="Proteomes" id="UP000037035">
    <property type="component" value="Unassembled WGS sequence"/>
</dbReference>
<keyword evidence="3" id="KW-1185">Reference proteome</keyword>
<reference evidence="2 3" key="1">
    <citation type="submission" date="2015-08" db="EMBL/GenBank/DDBJ databases">
        <title>Next Generation Sequencing and Analysis of the Genome of Puccinia sorghi L Schw, the Causal Agent of Maize Common Rust.</title>
        <authorList>
            <person name="Rochi L."/>
            <person name="Burguener G."/>
            <person name="Darino M."/>
            <person name="Turjanski A."/>
            <person name="Kreff E."/>
            <person name="Dieguez M.J."/>
            <person name="Sacco F."/>
        </authorList>
    </citation>
    <scope>NUCLEOTIDE SEQUENCE [LARGE SCALE GENOMIC DNA]</scope>
    <source>
        <strain evidence="2 3">RO10H11247</strain>
    </source>
</reference>
<dbReference type="OrthoDB" id="2266810at2759"/>
<protein>
    <recommendedName>
        <fullName evidence="4">Retrotransposon gag domain-containing protein</fullName>
    </recommendedName>
</protein>
<gene>
    <name evidence="2" type="ORF">VP01_5078g2</name>
</gene>
<evidence type="ECO:0008006" key="4">
    <source>
        <dbReference type="Google" id="ProtNLM"/>
    </source>
</evidence>
<dbReference type="VEuPathDB" id="FungiDB:VP01_5078g2"/>
<name>A0A0L6ULE7_9BASI</name>
<proteinExistence type="predicted"/>
<evidence type="ECO:0000256" key="1">
    <source>
        <dbReference type="SAM" id="MobiDB-lite"/>
    </source>
</evidence>
<dbReference type="EMBL" id="LAVV01010251">
    <property type="protein sequence ID" value="KNZ49343.1"/>
    <property type="molecule type" value="Genomic_DNA"/>
</dbReference>
<organism evidence="2 3">
    <name type="scientific">Puccinia sorghi</name>
    <dbReference type="NCBI Taxonomy" id="27349"/>
    <lineage>
        <taxon>Eukaryota</taxon>
        <taxon>Fungi</taxon>
        <taxon>Dikarya</taxon>
        <taxon>Basidiomycota</taxon>
        <taxon>Pucciniomycotina</taxon>
        <taxon>Pucciniomycetes</taxon>
        <taxon>Pucciniales</taxon>
        <taxon>Pucciniaceae</taxon>
        <taxon>Puccinia</taxon>
    </lineage>
</organism>
<feature type="region of interest" description="Disordered" evidence="1">
    <location>
        <begin position="216"/>
        <end position="241"/>
    </location>
</feature>
<dbReference type="AlphaFoldDB" id="A0A0L6ULE7"/>
<evidence type="ECO:0000313" key="3">
    <source>
        <dbReference type="Proteomes" id="UP000037035"/>
    </source>
</evidence>
<accession>A0A0L6ULE7</accession>
<feature type="compositionally biased region" description="Pro residues" evidence="1">
    <location>
        <begin position="223"/>
        <end position="237"/>
    </location>
</feature>